<keyword evidence="1" id="KW-0472">Membrane</keyword>
<keyword evidence="1" id="KW-0812">Transmembrane</keyword>
<protein>
    <submittedName>
        <fullName evidence="2">Uncharacterized protein</fullName>
    </submittedName>
</protein>
<comment type="caution">
    <text evidence="2">The sequence shown here is derived from an EMBL/GenBank/DDBJ whole genome shotgun (WGS) entry which is preliminary data.</text>
</comment>
<keyword evidence="3" id="KW-1185">Reference proteome</keyword>
<feature type="transmembrane region" description="Helical" evidence="1">
    <location>
        <begin position="144"/>
        <end position="166"/>
    </location>
</feature>
<feature type="transmembrane region" description="Helical" evidence="1">
    <location>
        <begin position="31"/>
        <end position="51"/>
    </location>
</feature>
<evidence type="ECO:0000313" key="2">
    <source>
        <dbReference type="EMBL" id="MBW7476031.1"/>
    </source>
</evidence>
<organism evidence="2 3">
    <name type="scientific">Paenibacillus oenotherae</name>
    <dbReference type="NCBI Taxonomy" id="1435645"/>
    <lineage>
        <taxon>Bacteria</taxon>
        <taxon>Bacillati</taxon>
        <taxon>Bacillota</taxon>
        <taxon>Bacilli</taxon>
        <taxon>Bacillales</taxon>
        <taxon>Paenibacillaceae</taxon>
        <taxon>Paenibacillus</taxon>
    </lineage>
</organism>
<sequence length="662" mass="76419">MYLLFLGSLLYLGYRANLAFGIYAPGQIVNGTAYIVQSAIFLFMVYGILLAKQETMDESYEVFRTIYKGWRNKVFAKMIHITIIVLLFSGLHVLLLFVLFGFNNIPAPFYYSSFLYIVLYWVLPFMISGALGLFLGIVVKSKIVYPLMMIIGVFIGPLNQMVFIALTKMLPVWLQKLMFLINLGQSDPFRIYNIVYGSPLEGFRWNTKFYFLAMILIILVTTVFAIEKRKHFKLALIPASALVLLLGALSWNEMSPHLDELTSKQAISSDTKYYRDTKVAKYNAANTDFIVKSYDMDITVDNGLKNKVKMNLELGSTTNQLIFSLYHNFRVQSIRFHNEEIPFEQEADYLTVNFPGKLDPSIDYELAIDYEGYGPQRFFSNDQAIMMPGFFSWYPVPGNQPTAEFVNKTVFYTFNSQQPVQYTMKYTGPTPLFTNLDETSNHIWSGRSTSGITLVSGDMEEIQVNNKVDLVRPYTLYTMPKDLDKDVSSFIDLYGDIAQVLGQPRKDINKIFLLETRLGQSPVWVEDGYAILDVAVGNNNVFTLSDYLIQNIVEAAVQNYSWERQDKTMRELYTSSFSYWYGPKKYNMDKKDSFLIYQYSSIIDSYFPQNKSTFNKLVEFLDANHSNDEKIHSFFMSWLDSLRNKEYFGWDTLDTIISNNKE</sequence>
<dbReference type="Proteomes" id="UP000812277">
    <property type="component" value="Unassembled WGS sequence"/>
</dbReference>
<gene>
    <name evidence="2" type="ORF">K0T92_14895</name>
</gene>
<feature type="transmembrane region" description="Helical" evidence="1">
    <location>
        <begin position="234"/>
        <end position="251"/>
    </location>
</feature>
<proteinExistence type="predicted"/>
<reference evidence="2 3" key="1">
    <citation type="submission" date="2021-07" db="EMBL/GenBank/DDBJ databases">
        <title>Paenibacillus radiodurans sp. nov., isolated from the southeastern edge of Tengger Desert.</title>
        <authorList>
            <person name="Zhang G."/>
        </authorList>
    </citation>
    <scope>NUCLEOTIDE SEQUENCE [LARGE SCALE GENOMIC DNA]</scope>
    <source>
        <strain evidence="2 3">DT7-4</strain>
    </source>
</reference>
<feature type="transmembrane region" description="Helical" evidence="1">
    <location>
        <begin position="114"/>
        <end position="137"/>
    </location>
</feature>
<evidence type="ECO:0000256" key="1">
    <source>
        <dbReference type="SAM" id="Phobius"/>
    </source>
</evidence>
<dbReference type="RefSeq" id="WP_219873275.1">
    <property type="nucleotide sequence ID" value="NZ_JAHZIJ010000010.1"/>
</dbReference>
<keyword evidence="1" id="KW-1133">Transmembrane helix</keyword>
<feature type="transmembrane region" description="Helical" evidence="1">
    <location>
        <begin position="209"/>
        <end position="227"/>
    </location>
</feature>
<evidence type="ECO:0000313" key="3">
    <source>
        <dbReference type="Proteomes" id="UP000812277"/>
    </source>
</evidence>
<feature type="transmembrane region" description="Helical" evidence="1">
    <location>
        <begin position="78"/>
        <end position="102"/>
    </location>
</feature>
<accession>A0ABS7D8X3</accession>
<name>A0ABS7D8X3_9BACL</name>
<dbReference type="EMBL" id="JAHZIJ010000010">
    <property type="protein sequence ID" value="MBW7476031.1"/>
    <property type="molecule type" value="Genomic_DNA"/>
</dbReference>